<dbReference type="InterPro" id="IPR050214">
    <property type="entry name" value="Cys_Synth/Cystath_Beta-Synth"/>
</dbReference>
<comment type="similarity">
    <text evidence="3 13">Belongs to the cysteine synthase/cystathionine beta-synthase family.</text>
</comment>
<evidence type="ECO:0000256" key="13">
    <source>
        <dbReference type="RuleBase" id="RU003985"/>
    </source>
</evidence>
<dbReference type="InterPro" id="IPR001216">
    <property type="entry name" value="P-phosphate_BS"/>
</dbReference>
<feature type="binding site" evidence="11">
    <location>
        <position position="73"/>
    </location>
    <ligand>
        <name>pyridoxal 5'-phosphate</name>
        <dbReference type="ChEBI" id="CHEBI:597326"/>
    </ligand>
</feature>
<comment type="cofactor">
    <cofactor evidence="1 11 13">
        <name>pyridoxal 5'-phosphate</name>
        <dbReference type="ChEBI" id="CHEBI:597326"/>
    </cofactor>
</comment>
<dbReference type="OrthoDB" id="9808024at2"/>
<organism evidence="15 16">
    <name type="scientific">Vagococcus vulneris</name>
    <dbReference type="NCBI Taxonomy" id="1977869"/>
    <lineage>
        <taxon>Bacteria</taxon>
        <taxon>Bacillati</taxon>
        <taxon>Bacillota</taxon>
        <taxon>Bacilli</taxon>
        <taxon>Lactobacillales</taxon>
        <taxon>Enterococcaceae</taxon>
        <taxon>Vagococcus</taxon>
    </lineage>
</organism>
<sequence length="304" mass="31898">MKKLDSIIHLIGNTPLVKVKNSDKSVGEVFAKLEYFNPGGSVKDRIALAMIEQAEKDGYLKEGDTIVEPTSGNTGIGLAMVGAAKGYPVIIVMPDTMSKERQLLMKGYGAELILTPGAEGMKSAIAKASEIAEQDGYFMPLQFSNVANPKIHEETTGPEILAAFPDEKIDAFVAGVGTGGTLTGVTRAIKKKYPDAKIYAVEPDESKILRGGAHAPHKIQGIGAGFIPDVLDQSLIDSVVSVTSEEAINMARSIAQTDGIMSGISGGAALFAAQKVATELGAGATVVTVIPDNGERYLSVGIYE</sequence>
<evidence type="ECO:0000256" key="9">
    <source>
        <dbReference type="ARBA" id="ARBA00023192"/>
    </source>
</evidence>
<dbReference type="InterPro" id="IPR001926">
    <property type="entry name" value="TrpB-like_PALP"/>
</dbReference>
<dbReference type="UniPathway" id="UPA00136">
    <property type="reaction ID" value="UER00200"/>
</dbReference>
<feature type="binding site" evidence="11">
    <location>
        <position position="265"/>
    </location>
    <ligand>
        <name>pyridoxal 5'-phosphate</name>
        <dbReference type="ChEBI" id="CHEBI:597326"/>
    </ligand>
</feature>
<keyword evidence="8 11" id="KW-0663">Pyridoxal phosphate</keyword>
<feature type="binding site" evidence="11">
    <location>
        <begin position="177"/>
        <end position="181"/>
    </location>
    <ligand>
        <name>pyridoxal 5'-phosphate</name>
        <dbReference type="ChEBI" id="CHEBI:597326"/>
    </ligand>
</feature>
<gene>
    <name evidence="15" type="ORF">CBF37_04235</name>
</gene>
<evidence type="ECO:0000256" key="6">
    <source>
        <dbReference type="ARBA" id="ARBA00022605"/>
    </source>
</evidence>
<name>A0A429ZZR1_9ENTE</name>
<protein>
    <recommendedName>
        <fullName evidence="5 13">Cysteine synthase</fullName>
        <ecNumber evidence="4 13">2.5.1.47</ecNumber>
    </recommendedName>
</protein>
<dbReference type="InterPro" id="IPR005856">
    <property type="entry name" value="Cys_synth"/>
</dbReference>
<dbReference type="EC" id="2.5.1.47" evidence="4 13"/>
<feature type="modified residue" description="N6-(pyridoxal phosphate)lysine" evidence="12">
    <location>
        <position position="43"/>
    </location>
</feature>
<evidence type="ECO:0000256" key="4">
    <source>
        <dbReference type="ARBA" id="ARBA00012681"/>
    </source>
</evidence>
<evidence type="ECO:0000256" key="12">
    <source>
        <dbReference type="PIRSR" id="PIRSR605856-51"/>
    </source>
</evidence>
<evidence type="ECO:0000256" key="10">
    <source>
        <dbReference type="ARBA" id="ARBA00047931"/>
    </source>
</evidence>
<dbReference type="GO" id="GO:0004124">
    <property type="term" value="F:cysteine synthase activity"/>
    <property type="evidence" value="ECO:0007669"/>
    <property type="project" value="UniProtKB-UniRule"/>
</dbReference>
<evidence type="ECO:0000256" key="7">
    <source>
        <dbReference type="ARBA" id="ARBA00022679"/>
    </source>
</evidence>
<evidence type="ECO:0000256" key="8">
    <source>
        <dbReference type="ARBA" id="ARBA00022898"/>
    </source>
</evidence>
<dbReference type="Proteomes" id="UP000287857">
    <property type="component" value="Unassembled WGS sequence"/>
</dbReference>
<reference evidence="15 16" key="1">
    <citation type="submission" date="2017-05" db="EMBL/GenBank/DDBJ databases">
        <title>Vagococcus spp. assemblies.</title>
        <authorList>
            <person name="Gulvik C.A."/>
        </authorList>
    </citation>
    <scope>NUCLEOTIDE SEQUENCE [LARGE SCALE GENOMIC DNA]</scope>
    <source>
        <strain evidence="15 16">SS1995</strain>
    </source>
</reference>
<evidence type="ECO:0000256" key="11">
    <source>
        <dbReference type="PIRSR" id="PIRSR605856-50"/>
    </source>
</evidence>
<dbReference type="EMBL" id="NGJS01000004">
    <property type="protein sequence ID" value="RST99542.1"/>
    <property type="molecule type" value="Genomic_DNA"/>
</dbReference>
<dbReference type="Gene3D" id="3.40.50.1100">
    <property type="match status" value="2"/>
</dbReference>
<accession>A0A429ZZR1</accession>
<dbReference type="PROSITE" id="PS00901">
    <property type="entry name" value="CYS_SYNTHASE"/>
    <property type="match status" value="1"/>
</dbReference>
<dbReference type="FunFam" id="3.40.50.1100:FF:000118">
    <property type="entry name" value="Related to CYS4-cystathionine beta-synthase"/>
    <property type="match status" value="1"/>
</dbReference>
<evidence type="ECO:0000256" key="1">
    <source>
        <dbReference type="ARBA" id="ARBA00001933"/>
    </source>
</evidence>
<dbReference type="FunFam" id="3.40.50.1100:FF:000003">
    <property type="entry name" value="Cystathionine beta-synthase"/>
    <property type="match status" value="1"/>
</dbReference>
<dbReference type="CDD" id="cd01561">
    <property type="entry name" value="CBS_like"/>
    <property type="match status" value="1"/>
</dbReference>
<keyword evidence="7 13" id="KW-0808">Transferase</keyword>
<evidence type="ECO:0000259" key="14">
    <source>
        <dbReference type="Pfam" id="PF00291"/>
    </source>
</evidence>
<dbReference type="SUPFAM" id="SSF53686">
    <property type="entry name" value="Tryptophan synthase beta subunit-like PLP-dependent enzymes"/>
    <property type="match status" value="1"/>
</dbReference>
<dbReference type="InterPro" id="IPR005859">
    <property type="entry name" value="CysK"/>
</dbReference>
<keyword evidence="16" id="KW-1185">Reference proteome</keyword>
<dbReference type="GO" id="GO:0006535">
    <property type="term" value="P:cysteine biosynthetic process from serine"/>
    <property type="evidence" value="ECO:0007669"/>
    <property type="project" value="UniProtKB-UniRule"/>
</dbReference>
<dbReference type="NCBIfam" id="TIGR01136">
    <property type="entry name" value="cysKM"/>
    <property type="match status" value="1"/>
</dbReference>
<evidence type="ECO:0000313" key="15">
    <source>
        <dbReference type="EMBL" id="RST99542.1"/>
    </source>
</evidence>
<dbReference type="AlphaFoldDB" id="A0A429ZZR1"/>
<dbReference type="PANTHER" id="PTHR10314">
    <property type="entry name" value="CYSTATHIONINE BETA-SYNTHASE"/>
    <property type="match status" value="1"/>
</dbReference>
<feature type="domain" description="Tryptophan synthase beta chain-like PALP" evidence="14">
    <location>
        <begin position="9"/>
        <end position="292"/>
    </location>
</feature>
<comment type="caution">
    <text evidence="15">The sequence shown here is derived from an EMBL/GenBank/DDBJ whole genome shotgun (WGS) entry which is preliminary data.</text>
</comment>
<comment type="catalytic activity">
    <reaction evidence="10 13">
        <text>O-acetyl-L-serine + hydrogen sulfide = L-cysteine + acetate</text>
        <dbReference type="Rhea" id="RHEA:14829"/>
        <dbReference type="ChEBI" id="CHEBI:29919"/>
        <dbReference type="ChEBI" id="CHEBI:30089"/>
        <dbReference type="ChEBI" id="CHEBI:35235"/>
        <dbReference type="ChEBI" id="CHEBI:58340"/>
        <dbReference type="EC" id="2.5.1.47"/>
    </reaction>
</comment>
<evidence type="ECO:0000256" key="3">
    <source>
        <dbReference type="ARBA" id="ARBA00007103"/>
    </source>
</evidence>
<keyword evidence="9 13" id="KW-0198">Cysteine biosynthesis</keyword>
<proteinExistence type="inferred from homology"/>
<keyword evidence="6 13" id="KW-0028">Amino-acid biosynthesis</keyword>
<dbReference type="NCBIfam" id="TIGR01139">
    <property type="entry name" value="cysK"/>
    <property type="match status" value="1"/>
</dbReference>
<evidence type="ECO:0000256" key="5">
    <source>
        <dbReference type="ARBA" id="ARBA00019371"/>
    </source>
</evidence>
<dbReference type="InterPro" id="IPR036052">
    <property type="entry name" value="TrpB-like_PALP_sf"/>
</dbReference>
<evidence type="ECO:0000313" key="16">
    <source>
        <dbReference type="Proteomes" id="UP000287857"/>
    </source>
</evidence>
<comment type="pathway">
    <text evidence="2">Amino-acid biosynthesis; L-cysteine biosynthesis; L-cysteine from L-serine: step 2/2.</text>
</comment>
<evidence type="ECO:0000256" key="2">
    <source>
        <dbReference type="ARBA" id="ARBA00004962"/>
    </source>
</evidence>
<dbReference type="Pfam" id="PF00291">
    <property type="entry name" value="PALP"/>
    <property type="match status" value="1"/>
</dbReference>